<organism evidence="9 10">
    <name type="scientific">Halarsenatibacter silvermanii</name>
    <dbReference type="NCBI Taxonomy" id="321763"/>
    <lineage>
        <taxon>Bacteria</taxon>
        <taxon>Bacillati</taxon>
        <taxon>Bacillota</taxon>
        <taxon>Clostridia</taxon>
        <taxon>Halanaerobiales</taxon>
        <taxon>Halarsenatibacteraceae</taxon>
        <taxon>Halarsenatibacter</taxon>
    </lineage>
</organism>
<dbReference type="SUPFAM" id="SSF161098">
    <property type="entry name" value="MetI-like"/>
    <property type="match status" value="1"/>
</dbReference>
<dbReference type="RefSeq" id="WP_089758331.1">
    <property type="nucleotide sequence ID" value="NZ_FNGO01000003.1"/>
</dbReference>
<evidence type="ECO:0000259" key="8">
    <source>
        <dbReference type="PROSITE" id="PS50928"/>
    </source>
</evidence>
<feature type="transmembrane region" description="Helical" evidence="7">
    <location>
        <begin position="227"/>
        <end position="253"/>
    </location>
</feature>
<feature type="transmembrane region" description="Helical" evidence="7">
    <location>
        <begin position="95"/>
        <end position="119"/>
    </location>
</feature>
<evidence type="ECO:0000256" key="4">
    <source>
        <dbReference type="ARBA" id="ARBA00022692"/>
    </source>
</evidence>
<dbReference type="GO" id="GO:0055085">
    <property type="term" value="P:transmembrane transport"/>
    <property type="evidence" value="ECO:0007669"/>
    <property type="project" value="InterPro"/>
</dbReference>
<dbReference type="GO" id="GO:0005886">
    <property type="term" value="C:plasma membrane"/>
    <property type="evidence" value="ECO:0007669"/>
    <property type="project" value="UniProtKB-SubCell"/>
</dbReference>
<evidence type="ECO:0000256" key="7">
    <source>
        <dbReference type="RuleBase" id="RU363032"/>
    </source>
</evidence>
<keyword evidence="3" id="KW-1003">Cell membrane</keyword>
<comment type="similarity">
    <text evidence="7">Belongs to the binding-protein-dependent transport system permease family.</text>
</comment>
<keyword evidence="6 7" id="KW-0472">Membrane</keyword>
<keyword evidence="4 7" id="KW-0812">Transmembrane</keyword>
<sequence>MTQYIIRRILWGILTVITVSVLIFAIVHAMPGDPVRMVADPRLPSEEIEALREQWGLDRPLYEQFFVWFTNILRGDMGTSIQTRQPVNHLISARLFFTLYLTITALILRYTLGIAIGMIVAVKRGGFLDKFLVVGTVVLRSLPDFWLGIILILLFAIRFPIFPVSGYEGPISVILPMLALALPLMATTMRLTRSEVLEVLREQYVRTARAKGLHARTIMLKHVLRNALIPVTVVFFLSIPWLIGGTVVVETVFAWPGMGRLLWQAISSQDLPIVQGIVFIIAVITVISNTLGDIVCAVLDPTIRYD</sequence>
<reference evidence="9 10" key="1">
    <citation type="submission" date="2016-10" db="EMBL/GenBank/DDBJ databases">
        <authorList>
            <person name="de Groot N.N."/>
        </authorList>
    </citation>
    <scope>NUCLEOTIDE SEQUENCE [LARGE SCALE GENOMIC DNA]</scope>
    <source>
        <strain evidence="9 10">SLAS-1</strain>
    </source>
</reference>
<dbReference type="CDD" id="cd06261">
    <property type="entry name" value="TM_PBP2"/>
    <property type="match status" value="1"/>
</dbReference>
<feature type="domain" description="ABC transmembrane type-1" evidence="8">
    <location>
        <begin position="95"/>
        <end position="292"/>
    </location>
</feature>
<feature type="transmembrane region" description="Helical" evidence="7">
    <location>
        <begin position="9"/>
        <end position="30"/>
    </location>
</feature>
<dbReference type="InterPro" id="IPR045621">
    <property type="entry name" value="BPD_transp_1_N"/>
</dbReference>
<dbReference type="PANTHER" id="PTHR43163">
    <property type="entry name" value="DIPEPTIDE TRANSPORT SYSTEM PERMEASE PROTEIN DPPB-RELATED"/>
    <property type="match status" value="1"/>
</dbReference>
<feature type="transmembrane region" description="Helical" evidence="7">
    <location>
        <begin position="273"/>
        <end position="299"/>
    </location>
</feature>
<protein>
    <submittedName>
        <fullName evidence="9">Peptide/nickel transport system permease protein</fullName>
    </submittedName>
</protein>
<dbReference type="Gene3D" id="1.10.3720.10">
    <property type="entry name" value="MetI-like"/>
    <property type="match status" value="1"/>
</dbReference>
<evidence type="ECO:0000256" key="5">
    <source>
        <dbReference type="ARBA" id="ARBA00022989"/>
    </source>
</evidence>
<name>A0A1G9J3R9_9FIRM</name>
<dbReference type="InterPro" id="IPR035906">
    <property type="entry name" value="MetI-like_sf"/>
</dbReference>
<keyword evidence="10" id="KW-1185">Reference proteome</keyword>
<dbReference type="STRING" id="321763.SAMN04488692_103127"/>
<dbReference type="Pfam" id="PF00528">
    <property type="entry name" value="BPD_transp_1"/>
    <property type="match status" value="1"/>
</dbReference>
<dbReference type="AlphaFoldDB" id="A0A1G9J3R9"/>
<evidence type="ECO:0000256" key="2">
    <source>
        <dbReference type="ARBA" id="ARBA00022448"/>
    </source>
</evidence>
<proteinExistence type="inferred from homology"/>
<evidence type="ECO:0000313" key="9">
    <source>
        <dbReference type="EMBL" id="SDL31972.1"/>
    </source>
</evidence>
<dbReference type="PANTHER" id="PTHR43163:SF6">
    <property type="entry name" value="DIPEPTIDE TRANSPORT SYSTEM PERMEASE PROTEIN DPPB-RELATED"/>
    <property type="match status" value="1"/>
</dbReference>
<dbReference type="PROSITE" id="PS50928">
    <property type="entry name" value="ABC_TM1"/>
    <property type="match status" value="1"/>
</dbReference>
<keyword evidence="2 7" id="KW-0813">Transport</keyword>
<keyword evidence="5 7" id="KW-1133">Transmembrane helix</keyword>
<comment type="subcellular location">
    <subcellularLocation>
        <location evidence="1 7">Cell membrane</location>
        <topology evidence="1 7">Multi-pass membrane protein</topology>
    </subcellularLocation>
</comment>
<dbReference type="EMBL" id="FNGO01000003">
    <property type="protein sequence ID" value="SDL31972.1"/>
    <property type="molecule type" value="Genomic_DNA"/>
</dbReference>
<dbReference type="InterPro" id="IPR000515">
    <property type="entry name" value="MetI-like"/>
</dbReference>
<gene>
    <name evidence="9" type="ORF">SAMN04488692_103127</name>
</gene>
<dbReference type="OrthoDB" id="9773221at2"/>
<evidence type="ECO:0000313" key="10">
    <source>
        <dbReference type="Proteomes" id="UP000199476"/>
    </source>
</evidence>
<accession>A0A1G9J3R9</accession>
<evidence type="ECO:0000256" key="3">
    <source>
        <dbReference type="ARBA" id="ARBA00022475"/>
    </source>
</evidence>
<evidence type="ECO:0000256" key="6">
    <source>
        <dbReference type="ARBA" id="ARBA00023136"/>
    </source>
</evidence>
<feature type="transmembrane region" description="Helical" evidence="7">
    <location>
        <begin position="131"/>
        <end position="157"/>
    </location>
</feature>
<dbReference type="Proteomes" id="UP000199476">
    <property type="component" value="Unassembled WGS sequence"/>
</dbReference>
<feature type="transmembrane region" description="Helical" evidence="7">
    <location>
        <begin position="169"/>
        <end position="186"/>
    </location>
</feature>
<evidence type="ECO:0000256" key="1">
    <source>
        <dbReference type="ARBA" id="ARBA00004651"/>
    </source>
</evidence>
<dbReference type="Pfam" id="PF19300">
    <property type="entry name" value="BPD_transp_1_N"/>
    <property type="match status" value="1"/>
</dbReference>